<accession>A0A060BN06</accession>
<protein>
    <submittedName>
        <fullName evidence="3">CAZy families GT35 protein</fullName>
    </submittedName>
</protein>
<evidence type="ECO:0000256" key="1">
    <source>
        <dbReference type="ARBA" id="ARBA00006047"/>
    </source>
</evidence>
<feature type="non-terminal residue" evidence="3">
    <location>
        <position position="1"/>
    </location>
</feature>
<feature type="non-terminal residue" evidence="3">
    <location>
        <position position="139"/>
    </location>
</feature>
<name>A0A060BN06_9BURK</name>
<evidence type="ECO:0000256" key="2">
    <source>
        <dbReference type="SAM" id="MobiDB-lite"/>
    </source>
</evidence>
<proteinExistence type="inferred from homology"/>
<feature type="compositionally biased region" description="Basic and acidic residues" evidence="2">
    <location>
        <begin position="105"/>
        <end position="130"/>
    </location>
</feature>
<dbReference type="PANTHER" id="PTHR42655:SF1">
    <property type="entry name" value="GLYCOGEN PHOSPHORYLASE"/>
    <property type="match status" value="1"/>
</dbReference>
<feature type="region of interest" description="Disordered" evidence="2">
    <location>
        <begin position="103"/>
        <end position="139"/>
    </location>
</feature>
<dbReference type="GO" id="GO:0008184">
    <property type="term" value="F:glycogen phosphorylase activity"/>
    <property type="evidence" value="ECO:0007669"/>
    <property type="project" value="InterPro"/>
</dbReference>
<dbReference type="AlphaFoldDB" id="A0A060BN06"/>
<sequence>GKEMIRAWVELSRSPRFRGRVVFLQDYDIDIAQQLVQGVDVWINTPRRPWEACGTSGMKVLVNGGLNCSVSDGWWDEAYDPALGWAIGAGGAAEITDATVGAEEAAARDAAGDERDAASLLRDPREEHRPGVLRPRPGR</sequence>
<dbReference type="PANTHER" id="PTHR42655">
    <property type="entry name" value="GLYCOGEN PHOSPHORYLASE"/>
    <property type="match status" value="1"/>
</dbReference>
<evidence type="ECO:0000313" key="3">
    <source>
        <dbReference type="EMBL" id="AIA85678.1"/>
    </source>
</evidence>
<dbReference type="InterPro" id="IPR000811">
    <property type="entry name" value="Glyco_trans_35"/>
</dbReference>
<comment type="similarity">
    <text evidence="1">Belongs to the glycogen phosphorylase family.</text>
</comment>
<reference evidence="3" key="1">
    <citation type="journal article" date="2013" name="Environ. Microbiol.">
        <title>Seasonally variable intestinal metagenomes of the red palm weevil (Rhynchophorus ferrugineus).</title>
        <authorList>
            <person name="Jia S."/>
            <person name="Zhang X."/>
            <person name="Zhang G."/>
            <person name="Yin A."/>
            <person name="Zhang S."/>
            <person name="Li F."/>
            <person name="Wang L."/>
            <person name="Zhao D."/>
            <person name="Yun Q."/>
            <person name="Tala"/>
            <person name="Wang J."/>
            <person name="Sun G."/>
            <person name="Baabdullah M."/>
            <person name="Yu X."/>
            <person name="Hu S."/>
            <person name="Al-Mssallem I.S."/>
            <person name="Yu J."/>
        </authorList>
    </citation>
    <scope>NUCLEOTIDE SEQUENCE</scope>
</reference>
<dbReference type="Pfam" id="PF00343">
    <property type="entry name" value="Phosphorylase"/>
    <property type="match status" value="1"/>
</dbReference>
<dbReference type="InterPro" id="IPR052182">
    <property type="entry name" value="Glycogen/Maltodextrin_Phosph"/>
</dbReference>
<organism evidence="3">
    <name type="scientific">uncultured Burkholderia sp</name>
    <dbReference type="NCBI Taxonomy" id="188058"/>
    <lineage>
        <taxon>Bacteria</taxon>
        <taxon>Pseudomonadati</taxon>
        <taxon>Pseudomonadota</taxon>
        <taxon>Betaproteobacteria</taxon>
        <taxon>Burkholderiales</taxon>
        <taxon>Burkholderiaceae</taxon>
        <taxon>Burkholderia</taxon>
        <taxon>environmental samples</taxon>
    </lineage>
</organism>
<dbReference type="GO" id="GO:0005975">
    <property type="term" value="P:carbohydrate metabolic process"/>
    <property type="evidence" value="ECO:0007669"/>
    <property type="project" value="InterPro"/>
</dbReference>
<dbReference type="SUPFAM" id="SSF53756">
    <property type="entry name" value="UDP-Glycosyltransferase/glycogen phosphorylase"/>
    <property type="match status" value="1"/>
</dbReference>
<dbReference type="Gene3D" id="3.40.50.2000">
    <property type="entry name" value="Glycogen Phosphorylase B"/>
    <property type="match status" value="1"/>
</dbReference>
<dbReference type="EMBL" id="KF118417">
    <property type="protein sequence ID" value="AIA85678.1"/>
    <property type="molecule type" value="Genomic_DNA"/>
</dbReference>